<accession>A0A7G7CM71</accession>
<evidence type="ECO:0000259" key="2">
    <source>
        <dbReference type="Pfam" id="PF13635"/>
    </source>
</evidence>
<protein>
    <submittedName>
        <fullName evidence="3">ATP-binding protein</fullName>
    </submittedName>
</protein>
<dbReference type="InterPro" id="IPR025420">
    <property type="entry name" value="DUF4143"/>
</dbReference>
<dbReference type="GO" id="GO:0005524">
    <property type="term" value="F:ATP binding"/>
    <property type="evidence" value="ECO:0007669"/>
    <property type="project" value="UniProtKB-KW"/>
</dbReference>
<dbReference type="Pfam" id="PF13173">
    <property type="entry name" value="AAA_14"/>
    <property type="match status" value="1"/>
</dbReference>
<evidence type="ECO:0000313" key="3">
    <source>
        <dbReference type="EMBL" id="QNE88687.1"/>
    </source>
</evidence>
<keyword evidence="4" id="KW-1185">Reference proteome</keyword>
<evidence type="ECO:0000259" key="1">
    <source>
        <dbReference type="Pfam" id="PF13173"/>
    </source>
</evidence>
<feature type="domain" description="DUF4143" evidence="2">
    <location>
        <begin position="199"/>
        <end position="368"/>
    </location>
</feature>
<name>A0A7G7CM71_9CORY</name>
<evidence type="ECO:0000313" key="4">
    <source>
        <dbReference type="Proteomes" id="UP000515743"/>
    </source>
</evidence>
<proteinExistence type="predicted"/>
<keyword evidence="3" id="KW-0547">Nucleotide-binding</keyword>
<dbReference type="InterPro" id="IPR041682">
    <property type="entry name" value="AAA_14"/>
</dbReference>
<organism evidence="3 4">
    <name type="scientific">Corynebacterium incognita</name>
    <dbReference type="NCBI Taxonomy" id="2754725"/>
    <lineage>
        <taxon>Bacteria</taxon>
        <taxon>Bacillati</taxon>
        <taxon>Actinomycetota</taxon>
        <taxon>Actinomycetes</taxon>
        <taxon>Mycobacteriales</taxon>
        <taxon>Corynebacteriaceae</taxon>
        <taxon>Corynebacterium</taxon>
    </lineage>
</organism>
<sequence>MSNYVARTVDQQLERYLRINGAVHVRGPRACGKTSTARQQAASEVRLDRDRELLALAQLSPSQVMMGDTPRLIDEWQVVPSLWNVIRHEVDDRQAKGQFILTGSSNPDDDAQRHPGAGRIMSLDMRTMALWERPHVDTGGVSLSQLFEDPAAAPRDVSWELSVADYVDLMVQGGWPGLQDLDPLDAQEAIDSYLTEMVEHDFPEIGGRRRDPRLFRAFLTAYSHVVAQPTQMVTIRKRMAEFLDRMPAPDSVAQLHDFAARLFMVEDQPAWSPKLRSKTALLQAPKRHLADVSLAASLLGARPGQLLADMETLGFFFESLVVHDLTVAAQAMRARGVFHYRDAKGRDEIDVVVEDRSGQWAGMEVKLSHTQVAAAESNLLRVAGKIAQPPRFLAIIIPSGRAFQLDSGVWVLPLGCLEP</sequence>
<dbReference type="PANTHER" id="PTHR43566:SF2">
    <property type="entry name" value="DUF4143 DOMAIN-CONTAINING PROTEIN"/>
    <property type="match status" value="1"/>
</dbReference>
<reference evidence="3 4" key="1">
    <citation type="submission" date="2020-07" db="EMBL/GenBank/DDBJ databases">
        <title>Complete genome and description of Corynebacterium incognita strain Marseille-Q3630 sp. nov.</title>
        <authorList>
            <person name="Boxberger M."/>
        </authorList>
    </citation>
    <scope>NUCLEOTIDE SEQUENCE [LARGE SCALE GENOMIC DNA]</scope>
    <source>
        <strain evidence="3 4">Marseille-Q3630</strain>
    </source>
</reference>
<dbReference type="Proteomes" id="UP000515743">
    <property type="component" value="Chromosome"/>
</dbReference>
<dbReference type="AlphaFoldDB" id="A0A7G7CM71"/>
<feature type="domain" description="AAA" evidence="1">
    <location>
        <begin position="22"/>
        <end position="132"/>
    </location>
</feature>
<dbReference type="RefSeq" id="WP_185175077.1">
    <property type="nucleotide sequence ID" value="NZ_CP059404.1"/>
</dbReference>
<dbReference type="Pfam" id="PF13635">
    <property type="entry name" value="DUF4143"/>
    <property type="match status" value="1"/>
</dbReference>
<dbReference type="PANTHER" id="PTHR43566">
    <property type="entry name" value="CONSERVED PROTEIN"/>
    <property type="match status" value="1"/>
</dbReference>
<dbReference type="KEGG" id="cik:H0194_06120"/>
<gene>
    <name evidence="3" type="ORF">H0194_06120</name>
</gene>
<dbReference type="EMBL" id="CP059404">
    <property type="protein sequence ID" value="QNE88687.1"/>
    <property type="molecule type" value="Genomic_DNA"/>
</dbReference>
<keyword evidence="3" id="KW-0067">ATP-binding</keyword>